<comment type="caution">
    <text evidence="2">The sequence shown here is derived from an EMBL/GenBank/DDBJ whole genome shotgun (WGS) entry which is preliminary data.</text>
</comment>
<feature type="region of interest" description="Disordered" evidence="1">
    <location>
        <begin position="1"/>
        <end position="74"/>
    </location>
</feature>
<gene>
    <name evidence="2" type="ORF">RIMI_LOCUS12735181</name>
</gene>
<name>A0ABN9LV28_9NEOB</name>
<feature type="region of interest" description="Disordered" evidence="1">
    <location>
        <begin position="99"/>
        <end position="129"/>
    </location>
</feature>
<accession>A0ABN9LV28</accession>
<proteinExistence type="predicted"/>
<evidence type="ECO:0000313" key="2">
    <source>
        <dbReference type="EMBL" id="CAJ0949768.1"/>
    </source>
</evidence>
<dbReference type="Proteomes" id="UP001176940">
    <property type="component" value="Unassembled WGS sequence"/>
</dbReference>
<dbReference type="EMBL" id="CAUEEQ010030596">
    <property type="protein sequence ID" value="CAJ0949768.1"/>
    <property type="molecule type" value="Genomic_DNA"/>
</dbReference>
<feature type="compositionally biased region" description="Polar residues" evidence="1">
    <location>
        <begin position="57"/>
        <end position="68"/>
    </location>
</feature>
<protein>
    <submittedName>
        <fullName evidence="2">Uncharacterized protein</fullName>
    </submittedName>
</protein>
<feature type="compositionally biased region" description="Basic and acidic residues" evidence="1">
    <location>
        <begin position="1"/>
        <end position="13"/>
    </location>
</feature>
<sequence length="129" mass="13871">MYERLVPNEERFPHASPSGSPPDACDYINNQTSDSPGAGENLSASHPASKKEDSDVFDSSSDLTVSITESDDLSAEDLLDVIDGKKIQEVNELEAKPLASDKKTCNTSLISSPERDSYEDSSSISSISQ</sequence>
<organism evidence="2 3">
    <name type="scientific">Ranitomeya imitator</name>
    <name type="common">mimic poison frog</name>
    <dbReference type="NCBI Taxonomy" id="111125"/>
    <lineage>
        <taxon>Eukaryota</taxon>
        <taxon>Metazoa</taxon>
        <taxon>Chordata</taxon>
        <taxon>Craniata</taxon>
        <taxon>Vertebrata</taxon>
        <taxon>Euteleostomi</taxon>
        <taxon>Amphibia</taxon>
        <taxon>Batrachia</taxon>
        <taxon>Anura</taxon>
        <taxon>Neobatrachia</taxon>
        <taxon>Hyloidea</taxon>
        <taxon>Dendrobatidae</taxon>
        <taxon>Dendrobatinae</taxon>
        <taxon>Ranitomeya</taxon>
    </lineage>
</organism>
<evidence type="ECO:0000256" key="1">
    <source>
        <dbReference type="SAM" id="MobiDB-lite"/>
    </source>
</evidence>
<keyword evidence="3" id="KW-1185">Reference proteome</keyword>
<reference evidence="2" key="1">
    <citation type="submission" date="2023-07" db="EMBL/GenBank/DDBJ databases">
        <authorList>
            <person name="Stuckert A."/>
        </authorList>
    </citation>
    <scope>NUCLEOTIDE SEQUENCE</scope>
</reference>
<evidence type="ECO:0000313" key="3">
    <source>
        <dbReference type="Proteomes" id="UP001176940"/>
    </source>
</evidence>